<sequence>MNYRKDASTSGSSFSAGHGDMQLWSGAASVTTADSSLSPSFGALKTLETLDFTANTDYKKDASTSGSSFGASHDDMQLWSSAASMMTADSSLSPAFGDLPTSFNALDAEVQKKTQEEQQRAANMMTHFNDFMDLSPFVVNGDPFYNAHELPPEVPRLIRQSDFERQAEEARLAYNNDPSAPWSSDPRSKYPEPIDHTRFRNGVNIPPPVLGHPIVDGDGTYKTGPPGPLRGWVNTTNAAPPRFMYHNVEEGRRQHHQEQQNDRQIEQNHVKKLDILNKKLQSARSPVDRRTLQRRILQTEEKRDRARARIAAPFDNRMPFTAADHIPSDPDCAPLVSDLAQPHTQQFGDGQNQRVLNCRRCGGQAIISNFAVVQRCHCSGNPTP</sequence>
<accession>A0ABR3Z916</accession>
<evidence type="ECO:0000313" key="2">
    <source>
        <dbReference type="Proteomes" id="UP001583186"/>
    </source>
</evidence>
<dbReference type="Proteomes" id="UP001583186">
    <property type="component" value="Unassembled WGS sequence"/>
</dbReference>
<dbReference type="EMBL" id="JAWCUI010000021">
    <property type="protein sequence ID" value="KAL1896737.1"/>
    <property type="molecule type" value="Genomic_DNA"/>
</dbReference>
<gene>
    <name evidence="1" type="ORF">Sste5346_004369</name>
</gene>
<protein>
    <submittedName>
        <fullName evidence="1">Uncharacterized protein</fullName>
    </submittedName>
</protein>
<comment type="caution">
    <text evidence="1">The sequence shown here is derived from an EMBL/GenBank/DDBJ whole genome shotgun (WGS) entry which is preliminary data.</text>
</comment>
<keyword evidence="2" id="KW-1185">Reference proteome</keyword>
<name>A0ABR3Z916_9PEZI</name>
<proteinExistence type="predicted"/>
<organism evidence="1 2">
    <name type="scientific">Sporothrix stenoceras</name>
    <dbReference type="NCBI Taxonomy" id="5173"/>
    <lineage>
        <taxon>Eukaryota</taxon>
        <taxon>Fungi</taxon>
        <taxon>Dikarya</taxon>
        <taxon>Ascomycota</taxon>
        <taxon>Pezizomycotina</taxon>
        <taxon>Sordariomycetes</taxon>
        <taxon>Sordariomycetidae</taxon>
        <taxon>Ophiostomatales</taxon>
        <taxon>Ophiostomataceae</taxon>
        <taxon>Sporothrix</taxon>
    </lineage>
</organism>
<evidence type="ECO:0000313" key="1">
    <source>
        <dbReference type="EMBL" id="KAL1896737.1"/>
    </source>
</evidence>
<reference evidence="1 2" key="1">
    <citation type="journal article" date="2024" name="IMA Fungus">
        <title>IMA Genome - F19 : A genome assembly and annotation guide to empower mycologists, including annotated draft genome sequences of Ceratocystis pirilliformis, Diaporthe australafricana, Fusarium ophioides, Paecilomyces lecythidis, and Sporothrix stenoceras.</title>
        <authorList>
            <person name="Aylward J."/>
            <person name="Wilson A.M."/>
            <person name="Visagie C.M."/>
            <person name="Spraker J."/>
            <person name="Barnes I."/>
            <person name="Buitendag C."/>
            <person name="Ceriani C."/>
            <person name="Del Mar Angel L."/>
            <person name="du Plessis D."/>
            <person name="Fuchs T."/>
            <person name="Gasser K."/>
            <person name="Kramer D."/>
            <person name="Li W."/>
            <person name="Munsamy K."/>
            <person name="Piso A."/>
            <person name="Price J.L."/>
            <person name="Sonnekus B."/>
            <person name="Thomas C."/>
            <person name="van der Nest A."/>
            <person name="van Dijk A."/>
            <person name="van Heerden A."/>
            <person name="van Vuuren N."/>
            <person name="Yilmaz N."/>
            <person name="Duong T.A."/>
            <person name="van der Merwe N.A."/>
            <person name="Wingfield M.J."/>
            <person name="Wingfield B.D."/>
        </authorList>
    </citation>
    <scope>NUCLEOTIDE SEQUENCE [LARGE SCALE GENOMIC DNA]</scope>
    <source>
        <strain evidence="1 2">CMW 5346</strain>
    </source>
</reference>